<keyword evidence="2" id="KW-1185">Reference proteome</keyword>
<gene>
    <name evidence="1" type="ORF">AVEN_27232_1</name>
</gene>
<name>A0A4Y2C9K3_ARAVE</name>
<evidence type="ECO:0000313" key="2">
    <source>
        <dbReference type="Proteomes" id="UP000499080"/>
    </source>
</evidence>
<evidence type="ECO:0000313" key="1">
    <source>
        <dbReference type="EMBL" id="GBM01132.1"/>
    </source>
</evidence>
<comment type="caution">
    <text evidence="1">The sequence shown here is derived from an EMBL/GenBank/DDBJ whole genome shotgun (WGS) entry which is preliminary data.</text>
</comment>
<dbReference type="EMBL" id="BGPR01000165">
    <property type="protein sequence ID" value="GBM01132.1"/>
    <property type="molecule type" value="Genomic_DNA"/>
</dbReference>
<organism evidence="1 2">
    <name type="scientific">Araneus ventricosus</name>
    <name type="common">Orbweaver spider</name>
    <name type="synonym">Epeira ventricosa</name>
    <dbReference type="NCBI Taxonomy" id="182803"/>
    <lineage>
        <taxon>Eukaryota</taxon>
        <taxon>Metazoa</taxon>
        <taxon>Ecdysozoa</taxon>
        <taxon>Arthropoda</taxon>
        <taxon>Chelicerata</taxon>
        <taxon>Arachnida</taxon>
        <taxon>Araneae</taxon>
        <taxon>Araneomorphae</taxon>
        <taxon>Entelegynae</taxon>
        <taxon>Araneoidea</taxon>
        <taxon>Araneidae</taxon>
        <taxon>Araneus</taxon>
    </lineage>
</organism>
<protein>
    <submittedName>
        <fullName evidence="1">Uncharacterized protein</fullName>
    </submittedName>
</protein>
<reference evidence="1 2" key="1">
    <citation type="journal article" date="2019" name="Sci. Rep.">
        <title>Orb-weaving spider Araneus ventricosus genome elucidates the spidroin gene catalogue.</title>
        <authorList>
            <person name="Kono N."/>
            <person name="Nakamura H."/>
            <person name="Ohtoshi R."/>
            <person name="Moran D.A.P."/>
            <person name="Shinohara A."/>
            <person name="Yoshida Y."/>
            <person name="Fujiwara M."/>
            <person name="Mori M."/>
            <person name="Tomita M."/>
            <person name="Arakawa K."/>
        </authorList>
    </citation>
    <scope>NUCLEOTIDE SEQUENCE [LARGE SCALE GENOMIC DNA]</scope>
</reference>
<proteinExistence type="predicted"/>
<dbReference type="Proteomes" id="UP000499080">
    <property type="component" value="Unassembled WGS sequence"/>
</dbReference>
<accession>A0A4Y2C9K3</accession>
<dbReference type="AlphaFoldDB" id="A0A4Y2C9K3"/>
<sequence length="82" mass="8939">MTKTAPQLPPTLLKIPHHTNVPAHPCGLWALWVGRWVWVVGTTPTGGRLATVYDLACNRPIHGGSSVESGLELRILQARPCH</sequence>